<evidence type="ECO:0000256" key="2">
    <source>
        <dbReference type="ARBA" id="ARBA00022475"/>
    </source>
</evidence>
<accession>A0A2X3IQR4</accession>
<evidence type="ECO:0000256" key="5">
    <source>
        <dbReference type="ARBA" id="ARBA00023136"/>
    </source>
</evidence>
<evidence type="ECO:0000256" key="6">
    <source>
        <dbReference type="SAM" id="Phobius"/>
    </source>
</evidence>
<comment type="subcellular location">
    <subcellularLocation>
        <location evidence="1">Cell membrane</location>
        <topology evidence="1">Multi-pass membrane protein</topology>
    </subcellularLocation>
</comment>
<keyword evidence="4 6" id="KW-1133">Transmembrane helix</keyword>
<evidence type="ECO:0000256" key="4">
    <source>
        <dbReference type="ARBA" id="ARBA00022989"/>
    </source>
</evidence>
<evidence type="ECO:0000313" key="8">
    <source>
        <dbReference type="EMBL" id="SQC86141.1"/>
    </source>
</evidence>
<reference evidence="8 9" key="1">
    <citation type="submission" date="2018-06" db="EMBL/GenBank/DDBJ databases">
        <authorList>
            <consortium name="Pathogen Informatics"/>
            <person name="Doyle S."/>
        </authorList>
    </citation>
    <scope>NUCLEOTIDE SEQUENCE [LARGE SCALE GENOMIC DNA]</scope>
    <source>
        <strain evidence="8 9">NCTC9645</strain>
    </source>
</reference>
<dbReference type="EC" id="3.1.4.52" evidence="8"/>
<keyword evidence="5 6" id="KW-0472">Membrane</keyword>
<organism evidence="8 9">
    <name type="scientific">Klebsiella pneumoniae</name>
    <dbReference type="NCBI Taxonomy" id="573"/>
    <lineage>
        <taxon>Bacteria</taxon>
        <taxon>Pseudomonadati</taxon>
        <taxon>Pseudomonadota</taxon>
        <taxon>Gammaproteobacteria</taxon>
        <taxon>Enterobacterales</taxon>
        <taxon>Enterobacteriaceae</taxon>
        <taxon>Klebsiella/Raoultella group</taxon>
        <taxon>Klebsiella</taxon>
        <taxon>Klebsiella pneumoniae complex</taxon>
    </lineage>
</organism>
<proteinExistence type="predicted"/>
<feature type="transmembrane region" description="Helical" evidence="6">
    <location>
        <begin position="86"/>
        <end position="103"/>
    </location>
</feature>
<evidence type="ECO:0000259" key="7">
    <source>
        <dbReference type="Pfam" id="PF05231"/>
    </source>
</evidence>
<dbReference type="GO" id="GO:0071111">
    <property type="term" value="F:cyclic-guanylate-specific phosphodiesterase activity"/>
    <property type="evidence" value="ECO:0007669"/>
    <property type="project" value="UniProtKB-EC"/>
</dbReference>
<evidence type="ECO:0000313" key="9">
    <source>
        <dbReference type="Proteomes" id="UP000250675"/>
    </source>
</evidence>
<dbReference type="Pfam" id="PF05231">
    <property type="entry name" value="MASE1"/>
    <property type="match status" value="1"/>
</dbReference>
<feature type="transmembrane region" description="Helical" evidence="6">
    <location>
        <begin position="61"/>
        <end position="79"/>
    </location>
</feature>
<evidence type="ECO:0000256" key="3">
    <source>
        <dbReference type="ARBA" id="ARBA00022692"/>
    </source>
</evidence>
<keyword evidence="2" id="KW-1003">Cell membrane</keyword>
<keyword evidence="3 6" id="KW-0812">Transmembrane</keyword>
<feature type="transmembrane region" description="Helical" evidence="6">
    <location>
        <begin position="35"/>
        <end position="55"/>
    </location>
</feature>
<name>A0A2X3IQR4_KLEPN</name>
<protein>
    <submittedName>
        <fullName evidence="8">Cytochrome C-type biogenesis protein</fullName>
        <ecNumber evidence="8">3.1.4.52</ecNumber>
    </submittedName>
</protein>
<dbReference type="EMBL" id="UASO01000005">
    <property type="protein sequence ID" value="SQC86141.1"/>
    <property type="molecule type" value="Genomic_DNA"/>
</dbReference>
<dbReference type="GO" id="GO:0005886">
    <property type="term" value="C:plasma membrane"/>
    <property type="evidence" value="ECO:0007669"/>
    <property type="project" value="UniProtKB-SubCell"/>
</dbReference>
<dbReference type="AlphaFoldDB" id="A0A2X3IQR4"/>
<keyword evidence="8" id="KW-0378">Hydrolase</keyword>
<sequence length="207" mass="24245">MPLCYFVLRVIRNPFHLRGFISQVRLQIDPKIKKIEIICWATVLILLLWLLLMPLNDSSTIFSTNYTLSLLMPVMLWGAMRFGYRFISLIWTPVLIAVIHFHYRYLPIYPSYNTQLAITSSSYLVFSFIVAYTAMLATQQRLIYARVRQMAFLDPVVHMPNLRALSRALNGTSWSTLCFLRIPELELLGRHYGVLLRIQYKQMLANH</sequence>
<feature type="domain" description="MASE1" evidence="7">
    <location>
        <begin position="2"/>
        <end position="140"/>
    </location>
</feature>
<gene>
    <name evidence="8" type="primary">yfgF_8</name>
    <name evidence="8" type="ORF">NCTC9645_04213</name>
</gene>
<feature type="transmembrane region" description="Helical" evidence="6">
    <location>
        <begin position="115"/>
        <end position="138"/>
    </location>
</feature>
<evidence type="ECO:0000256" key="1">
    <source>
        <dbReference type="ARBA" id="ARBA00004651"/>
    </source>
</evidence>
<dbReference type="Proteomes" id="UP000250675">
    <property type="component" value="Unassembled WGS sequence"/>
</dbReference>
<dbReference type="InterPro" id="IPR007895">
    <property type="entry name" value="MASE1"/>
</dbReference>